<dbReference type="EMBL" id="CABFNO020001446">
    <property type="protein sequence ID" value="CAG9988156.1"/>
    <property type="molecule type" value="Genomic_DNA"/>
</dbReference>
<evidence type="ECO:0000256" key="4">
    <source>
        <dbReference type="ARBA" id="ARBA00023002"/>
    </source>
</evidence>
<evidence type="ECO:0000256" key="3">
    <source>
        <dbReference type="ARBA" id="ARBA00022827"/>
    </source>
</evidence>
<protein>
    <recommendedName>
        <fullName evidence="6">FAD-binding domain-containing protein</fullName>
    </recommendedName>
</protein>
<dbReference type="InterPro" id="IPR002938">
    <property type="entry name" value="FAD-bd"/>
</dbReference>
<keyword evidence="4" id="KW-0560">Oxidoreductase</keyword>
<keyword evidence="5" id="KW-0503">Monooxygenase</keyword>
<evidence type="ECO:0000313" key="8">
    <source>
        <dbReference type="Proteomes" id="UP000754883"/>
    </source>
</evidence>
<evidence type="ECO:0000259" key="6">
    <source>
        <dbReference type="Pfam" id="PF01494"/>
    </source>
</evidence>
<dbReference type="PANTHER" id="PTHR13789:SF314">
    <property type="entry name" value="FAD-BINDING DOMAIN-CONTAINING PROTEIN"/>
    <property type="match status" value="1"/>
</dbReference>
<name>A0A9N9UJB9_9HYPO</name>
<dbReference type="SUPFAM" id="SSF51905">
    <property type="entry name" value="FAD/NAD(P)-binding domain"/>
    <property type="match status" value="1"/>
</dbReference>
<sequence>MAESKLNVIVVGSGLAGLAAASVLRVHHNVTVYERGSPNVATGGQGIVLYPNGIKILNSVGFDGSRAGGVPCHGYRMLDKDGKLLEDIPIDFKGRWGADMLMMKRSDFRDELMRLATTPATEPGIKGEPAQLVFNTSVVDLDPEAGTICFADGSVVKGDVIIVADGIHSTLRERITKTKGHVPKKTGLTLFRVAVSTKDAQEAGGSLPEWWDDGKDENRLNIMQLDDPLRIIANYPIRQKSYRNLSCLFPMHEARQGILETWYKDGDKEEMLQTFDGFDEKTRKILSIATEVKVWDLEELDTLPNWHRGRALVIGDAAHAMTPLQGQGANMAIEDADSLRLLLPGMSRAEIESALQKIDSIRRPRAAKVLQDTRKQTKSTTLQDRLATMDYNCSYNGIYEALEEALSS</sequence>
<evidence type="ECO:0000256" key="5">
    <source>
        <dbReference type="ARBA" id="ARBA00023033"/>
    </source>
</evidence>
<dbReference type="InterPro" id="IPR036188">
    <property type="entry name" value="FAD/NAD-bd_sf"/>
</dbReference>
<reference evidence="7 8" key="2">
    <citation type="submission" date="2021-10" db="EMBL/GenBank/DDBJ databases">
        <authorList>
            <person name="Piombo E."/>
        </authorList>
    </citation>
    <scope>NUCLEOTIDE SEQUENCE [LARGE SCALE GENOMIC DNA]</scope>
</reference>
<dbReference type="GO" id="GO:0071949">
    <property type="term" value="F:FAD binding"/>
    <property type="evidence" value="ECO:0007669"/>
    <property type="project" value="InterPro"/>
</dbReference>
<proteinExistence type="inferred from homology"/>
<dbReference type="PRINTS" id="PR00420">
    <property type="entry name" value="RNGMNOXGNASE"/>
</dbReference>
<dbReference type="OrthoDB" id="40579at2759"/>
<keyword evidence="8" id="KW-1185">Reference proteome</keyword>
<dbReference type="InterPro" id="IPR050493">
    <property type="entry name" value="FAD-dep_Monooxygenase_BioMet"/>
</dbReference>
<evidence type="ECO:0000256" key="1">
    <source>
        <dbReference type="ARBA" id="ARBA00007992"/>
    </source>
</evidence>
<comment type="caution">
    <text evidence="7">The sequence shown here is derived from an EMBL/GenBank/DDBJ whole genome shotgun (WGS) entry which is preliminary data.</text>
</comment>
<gene>
    <name evidence="7" type="ORF">CBYS24578_00017730</name>
</gene>
<reference evidence="8" key="1">
    <citation type="submission" date="2019-06" db="EMBL/GenBank/DDBJ databases">
        <authorList>
            <person name="Broberg M."/>
        </authorList>
    </citation>
    <scope>NUCLEOTIDE SEQUENCE [LARGE SCALE GENOMIC DNA]</scope>
</reference>
<evidence type="ECO:0000313" key="7">
    <source>
        <dbReference type="EMBL" id="CAG9988156.1"/>
    </source>
</evidence>
<organism evidence="7 8">
    <name type="scientific">Clonostachys byssicola</name>
    <dbReference type="NCBI Taxonomy" id="160290"/>
    <lineage>
        <taxon>Eukaryota</taxon>
        <taxon>Fungi</taxon>
        <taxon>Dikarya</taxon>
        <taxon>Ascomycota</taxon>
        <taxon>Pezizomycotina</taxon>
        <taxon>Sordariomycetes</taxon>
        <taxon>Hypocreomycetidae</taxon>
        <taxon>Hypocreales</taxon>
        <taxon>Bionectriaceae</taxon>
        <taxon>Clonostachys</taxon>
    </lineage>
</organism>
<evidence type="ECO:0000256" key="2">
    <source>
        <dbReference type="ARBA" id="ARBA00022630"/>
    </source>
</evidence>
<dbReference type="PANTHER" id="PTHR13789">
    <property type="entry name" value="MONOOXYGENASE"/>
    <property type="match status" value="1"/>
</dbReference>
<dbReference type="SUPFAM" id="SSF54373">
    <property type="entry name" value="FAD-linked reductases, C-terminal domain"/>
    <property type="match status" value="1"/>
</dbReference>
<feature type="domain" description="FAD-binding" evidence="6">
    <location>
        <begin position="6"/>
        <end position="372"/>
    </location>
</feature>
<dbReference type="AlphaFoldDB" id="A0A9N9UJB9"/>
<dbReference type="GO" id="GO:0004497">
    <property type="term" value="F:monooxygenase activity"/>
    <property type="evidence" value="ECO:0007669"/>
    <property type="project" value="UniProtKB-KW"/>
</dbReference>
<keyword evidence="3" id="KW-0274">FAD</keyword>
<keyword evidence="2" id="KW-0285">Flavoprotein</keyword>
<comment type="similarity">
    <text evidence="1">Belongs to the paxM FAD-dependent monooxygenase family.</text>
</comment>
<accession>A0A9N9UJB9</accession>
<dbReference type="Pfam" id="PF01494">
    <property type="entry name" value="FAD_binding_3"/>
    <property type="match status" value="1"/>
</dbReference>
<dbReference type="Gene3D" id="3.50.50.60">
    <property type="entry name" value="FAD/NAD(P)-binding domain"/>
    <property type="match status" value="1"/>
</dbReference>
<dbReference type="Proteomes" id="UP000754883">
    <property type="component" value="Unassembled WGS sequence"/>
</dbReference>